<evidence type="ECO:0000256" key="1">
    <source>
        <dbReference type="ARBA" id="ARBA00008532"/>
    </source>
</evidence>
<comment type="similarity">
    <text evidence="1">Belongs to the DDAH family.</text>
</comment>
<evidence type="ECO:0000313" key="5">
    <source>
        <dbReference type="Proteomes" id="UP000295565"/>
    </source>
</evidence>
<dbReference type="GO" id="GO:0006525">
    <property type="term" value="P:arginine metabolic process"/>
    <property type="evidence" value="ECO:0007669"/>
    <property type="project" value="TreeGrafter"/>
</dbReference>
<dbReference type="EMBL" id="SMGD01000005">
    <property type="protein sequence ID" value="TCK61476.1"/>
    <property type="molecule type" value="Genomic_DNA"/>
</dbReference>
<proteinExistence type="inferred from homology"/>
<keyword evidence="5" id="KW-1185">Reference proteome</keyword>
<dbReference type="PANTHER" id="PTHR12737:SF9">
    <property type="entry name" value="DIMETHYLARGININASE"/>
    <property type="match status" value="1"/>
</dbReference>
<protein>
    <submittedName>
        <fullName evidence="4">Dimethylargininase</fullName>
    </submittedName>
</protein>
<dbReference type="Pfam" id="PF19420">
    <property type="entry name" value="DDAH_eukar"/>
    <property type="match status" value="1"/>
</dbReference>
<keyword evidence="2" id="KW-0378">Hydrolase</keyword>
<evidence type="ECO:0000313" key="4">
    <source>
        <dbReference type="EMBL" id="TCK61476.1"/>
    </source>
</evidence>
<feature type="active site" description="Nucleophile" evidence="3">
    <location>
        <position position="247"/>
    </location>
</feature>
<dbReference type="SUPFAM" id="SSF55909">
    <property type="entry name" value="Pentein"/>
    <property type="match status" value="1"/>
</dbReference>
<feature type="active site" description="Proton donor" evidence="3">
    <location>
        <position position="160"/>
    </location>
</feature>
<reference evidence="4 5" key="1">
    <citation type="submission" date="2019-03" db="EMBL/GenBank/DDBJ databases">
        <title>Genomic Encyclopedia of Type Strains, Phase IV (KMG-IV): sequencing the most valuable type-strain genomes for metagenomic binning, comparative biology and taxonomic classification.</title>
        <authorList>
            <person name="Goeker M."/>
        </authorList>
    </citation>
    <scope>NUCLEOTIDE SEQUENCE [LARGE SCALE GENOMIC DNA]</scope>
    <source>
        <strain evidence="4 5">DSM 18577</strain>
    </source>
</reference>
<dbReference type="OrthoDB" id="9790596at2"/>
<evidence type="ECO:0000256" key="2">
    <source>
        <dbReference type="ARBA" id="ARBA00022801"/>
    </source>
</evidence>
<dbReference type="Proteomes" id="UP000295565">
    <property type="component" value="Unassembled WGS sequence"/>
</dbReference>
<dbReference type="AlphaFoldDB" id="A0A4R1KAJ4"/>
<sequence>MLQVLTHRPSMNIQQCELTYIESEPIDFDKALLQHRHYCQMLTRCGAQVKVLKDNPELADNVFVEDPIIVFDEVAVVASMGVESRRAETSALKSYFMPLRPIRTIELPAKIEGGDVLVCGRKVYVGQSSRTNQQGYEQLRDILTPFNYEVLAVPVTGCLHLKSGCCALDETTLLVNSSWLDTTIFQEFQKIEVPKSEPFGANIIAIGQTICMNAQHVKTVQLVKNAGFHVETVDISEFAKAEAGLTCMSIRYQ</sequence>
<comment type="caution">
    <text evidence="4">The sequence shown here is derived from an EMBL/GenBank/DDBJ whole genome shotgun (WGS) entry which is preliminary data.</text>
</comment>
<dbReference type="Gene3D" id="3.75.10.10">
    <property type="entry name" value="L-arginine/glycine Amidinotransferase, Chain A"/>
    <property type="match status" value="1"/>
</dbReference>
<dbReference type="GO" id="GO:0016597">
    <property type="term" value="F:amino acid binding"/>
    <property type="evidence" value="ECO:0007669"/>
    <property type="project" value="TreeGrafter"/>
</dbReference>
<gene>
    <name evidence="4" type="ORF">EV690_0474</name>
</gene>
<dbReference type="GO" id="GO:0045429">
    <property type="term" value="P:positive regulation of nitric oxide biosynthetic process"/>
    <property type="evidence" value="ECO:0007669"/>
    <property type="project" value="TreeGrafter"/>
</dbReference>
<dbReference type="PANTHER" id="PTHR12737">
    <property type="entry name" value="DIMETHYLARGININE DIMETHYLAMINOHYDROLASE"/>
    <property type="match status" value="1"/>
</dbReference>
<dbReference type="InterPro" id="IPR033199">
    <property type="entry name" value="DDAH-like"/>
</dbReference>
<dbReference type="RefSeq" id="WP_131911337.1">
    <property type="nucleotide sequence ID" value="NZ_OU594967.1"/>
</dbReference>
<dbReference type="GO" id="GO:0000052">
    <property type="term" value="P:citrulline metabolic process"/>
    <property type="evidence" value="ECO:0007669"/>
    <property type="project" value="TreeGrafter"/>
</dbReference>
<accession>A0A4R1KAJ4</accession>
<organism evidence="4 5">
    <name type="scientific">Celerinatantimonas diazotrophica</name>
    <dbReference type="NCBI Taxonomy" id="412034"/>
    <lineage>
        <taxon>Bacteria</taxon>
        <taxon>Pseudomonadati</taxon>
        <taxon>Pseudomonadota</taxon>
        <taxon>Gammaproteobacteria</taxon>
        <taxon>Celerinatantimonadaceae</taxon>
        <taxon>Celerinatantimonas</taxon>
    </lineage>
</organism>
<evidence type="ECO:0000256" key="3">
    <source>
        <dbReference type="PIRSR" id="PIRSR633199-1"/>
    </source>
</evidence>
<dbReference type="GO" id="GO:0016403">
    <property type="term" value="F:dimethylargininase activity"/>
    <property type="evidence" value="ECO:0007669"/>
    <property type="project" value="TreeGrafter"/>
</dbReference>
<name>A0A4R1KAJ4_9GAMM</name>